<name>A0A0P9Y7M5_PSESX</name>
<protein>
    <submittedName>
        <fullName evidence="1">Uncharacterized protein</fullName>
    </submittedName>
</protein>
<dbReference type="AlphaFoldDB" id="A0A0P9Y7M5"/>
<comment type="caution">
    <text evidence="1">The sequence shown here is derived from an EMBL/GenBank/DDBJ whole genome shotgun (WGS) entry which is preliminary data.</text>
</comment>
<sequence length="269" mass="29865">MKKQINVQKATPTELFAKQAPYSSVSNDVVAMIVNPDALAIWAYLQTRSSDWKVIASYLQDRFSIGRDRYWKAMTHLKGLGLLSHEIIREEGTGKMLGKRIIVHYEPNLQVSEHSADRIDGEPSIRKTDHYLIKDSSTELSDEEPMVANAPSRTKAKTLKFDPLNSKPANVSESAWSDWCQHRKEIRKPLTATTCTKQAKTLAGHPDADAVINQSISNGWTGLFPESVLPGTSAKNGKPSRHSQLDQVDHTDGLELDANGNYRIAGDGQ</sequence>
<evidence type="ECO:0000313" key="2">
    <source>
        <dbReference type="Proteomes" id="UP001162155"/>
    </source>
</evidence>
<proteinExistence type="predicted"/>
<dbReference type="EMBL" id="JAFFRZ010000001">
    <property type="protein sequence ID" value="MDH4621440.1"/>
    <property type="molecule type" value="Genomic_DNA"/>
</dbReference>
<organism evidence="1 2">
    <name type="scientific">Pseudomonas syringae pv. papulans</name>
    <dbReference type="NCBI Taxonomy" id="83963"/>
    <lineage>
        <taxon>Bacteria</taxon>
        <taxon>Pseudomonadati</taxon>
        <taxon>Pseudomonadota</taxon>
        <taxon>Gammaproteobacteria</taxon>
        <taxon>Pseudomonadales</taxon>
        <taxon>Pseudomonadaceae</taxon>
        <taxon>Pseudomonas</taxon>
        <taxon>Pseudomonas syringae</taxon>
    </lineage>
</organism>
<dbReference type="Proteomes" id="UP001162155">
    <property type="component" value="Unassembled WGS sequence"/>
</dbReference>
<evidence type="ECO:0000313" key="1">
    <source>
        <dbReference type="EMBL" id="MDH4621440.1"/>
    </source>
</evidence>
<gene>
    <name evidence="1" type="ORF">JW322_06560</name>
</gene>
<accession>A0A0P9Y7M5</accession>
<reference evidence="1" key="1">
    <citation type="submission" date="2021-02" db="EMBL/GenBank/DDBJ databases">
        <title>Genome analysis of blister spot of apple pathogen from New York area.</title>
        <authorList>
            <person name="Kandel P."/>
            <person name="Hockett K.L."/>
            <person name="Santander R."/>
            <person name="Acimovic S."/>
        </authorList>
    </citation>
    <scope>NUCLEOTIDE SEQUENCE</scope>
    <source>
        <strain evidence="1">PSP1</strain>
    </source>
</reference>
<dbReference type="RefSeq" id="WP_044308927.1">
    <property type="nucleotide sequence ID" value="NZ_JAFFRY010000009.1"/>
</dbReference>